<dbReference type="InterPro" id="IPR004143">
    <property type="entry name" value="BPL_LPL_catalytic"/>
</dbReference>
<accession>A0ABU5ZKH9</accession>
<dbReference type="PANTHER" id="PTHR43679:SF2">
    <property type="entry name" value="OCTANOYL-[GCVH]:PROTEIN N-OCTANOYLTRANSFERASE"/>
    <property type="match status" value="1"/>
</dbReference>
<dbReference type="InterPro" id="IPR045864">
    <property type="entry name" value="aa-tRNA-synth_II/BPL/LPL"/>
</dbReference>
<comment type="caution">
    <text evidence="2">The sequence shown here is derived from an EMBL/GenBank/DDBJ whole genome shotgun (WGS) entry which is preliminary data.</text>
</comment>
<protein>
    <recommendedName>
        <fullName evidence="1">BPL/LPL catalytic domain-containing protein</fullName>
    </recommendedName>
</protein>
<sequence>MLPIYQLGEVDWITTQSLYHGLAQLNEEGIVLCWPATPYVSLGCHQAWEDYNEECGLPVVRRKVGGSLVYLDRRQVFFQIIVNPRRVTGSRTPERWYRYALDPVVSYLKRLGLSAELRLPADILAGGRKISGNAGGQLEDRVVVVGNLLLDFSVEAMAEVRSAPHDIMRLAFADSMRNHLTTLCELLPDRIWSPERVMRDLASVFAEQLQAVPMPFPRERFEHALREAGEKLINREWLTASRSKRPDALYSIKVREGIYLRASRDPHFPRLVAEVDVNRCRLLRVWGLPGTYGDLAPLKGTQEELEAAPLAHGLKQALLDLIGAKERVAR</sequence>
<name>A0ABU5ZKH9_9BACL</name>
<dbReference type="SUPFAM" id="SSF55681">
    <property type="entry name" value="Class II aaRS and biotin synthetases"/>
    <property type="match status" value="1"/>
</dbReference>
<dbReference type="RefSeq" id="WP_371755098.1">
    <property type="nucleotide sequence ID" value="NZ_JAYJLD010000025.1"/>
</dbReference>
<proteinExistence type="predicted"/>
<dbReference type="EMBL" id="JAYJLD010000025">
    <property type="protein sequence ID" value="MEB3102974.1"/>
    <property type="molecule type" value="Genomic_DNA"/>
</dbReference>
<dbReference type="InterPro" id="IPR050664">
    <property type="entry name" value="Octanoyltrans_LipM/LipL"/>
</dbReference>
<dbReference type="Pfam" id="PF21948">
    <property type="entry name" value="LplA-B_cat"/>
    <property type="match status" value="1"/>
</dbReference>
<evidence type="ECO:0000259" key="1">
    <source>
        <dbReference type="PROSITE" id="PS51733"/>
    </source>
</evidence>
<gene>
    <name evidence="2" type="ORF">VF724_15055</name>
</gene>
<dbReference type="Gene3D" id="3.30.930.10">
    <property type="entry name" value="Bira Bifunctional Protein, Domain 2"/>
    <property type="match status" value="1"/>
</dbReference>
<dbReference type="PANTHER" id="PTHR43679">
    <property type="entry name" value="OCTANOYLTRANSFERASE LIPM-RELATED"/>
    <property type="match status" value="1"/>
</dbReference>
<reference evidence="2" key="1">
    <citation type="submission" date="2023-12" db="EMBL/GenBank/DDBJ databases">
        <title>Fervidustalea candida gen. nov., sp. nov., a novel member of the family Paenibacillaceae isolated from a geothermal area.</title>
        <authorList>
            <person name="Li W.-J."/>
            <person name="Jiao J.-Y."/>
            <person name="Chen Y."/>
        </authorList>
    </citation>
    <scope>NUCLEOTIDE SEQUENCE</scope>
    <source>
        <strain evidence="2">SYSU GA230002</strain>
    </source>
</reference>
<evidence type="ECO:0000313" key="3">
    <source>
        <dbReference type="Proteomes" id="UP001310386"/>
    </source>
</evidence>
<feature type="domain" description="BPL/LPL catalytic" evidence="1">
    <location>
        <begin position="25"/>
        <end position="213"/>
    </location>
</feature>
<keyword evidence="3" id="KW-1185">Reference proteome</keyword>
<dbReference type="Proteomes" id="UP001310386">
    <property type="component" value="Unassembled WGS sequence"/>
</dbReference>
<organism evidence="2 3">
    <name type="scientific">Ferviditalea candida</name>
    <dbReference type="NCBI Taxonomy" id="3108399"/>
    <lineage>
        <taxon>Bacteria</taxon>
        <taxon>Bacillati</taxon>
        <taxon>Bacillota</taxon>
        <taxon>Bacilli</taxon>
        <taxon>Bacillales</taxon>
        <taxon>Paenibacillaceae</taxon>
        <taxon>Ferviditalea</taxon>
    </lineage>
</organism>
<evidence type="ECO:0000313" key="2">
    <source>
        <dbReference type="EMBL" id="MEB3102974.1"/>
    </source>
</evidence>
<dbReference type="PROSITE" id="PS51733">
    <property type="entry name" value="BPL_LPL_CATALYTIC"/>
    <property type="match status" value="1"/>
</dbReference>